<feature type="transmembrane region" description="Helical" evidence="1">
    <location>
        <begin position="182"/>
        <end position="210"/>
    </location>
</feature>
<dbReference type="InterPro" id="IPR055966">
    <property type="entry name" value="DUF7544"/>
</dbReference>
<keyword evidence="1" id="KW-0812">Transmembrane</keyword>
<feature type="transmembrane region" description="Helical" evidence="1">
    <location>
        <begin position="88"/>
        <end position="110"/>
    </location>
</feature>
<evidence type="ECO:0000256" key="1">
    <source>
        <dbReference type="SAM" id="Phobius"/>
    </source>
</evidence>
<feature type="transmembrane region" description="Helical" evidence="1">
    <location>
        <begin position="247"/>
        <end position="274"/>
    </location>
</feature>
<keyword evidence="1" id="KW-1133">Transmembrane helix</keyword>
<protein>
    <recommendedName>
        <fullName evidence="4">DUF4013 domain-containing protein</fullName>
    </recommendedName>
</protein>
<sequence>MIPAPLTPVDCVSPAVAHAKRLLFQPFRMRFWLKLAILAVLSGALTGGCNGNFNFRNFGGMNDKTSTGAKDAPGFGKIADSIRTHPGMWAGVATGVVAFLLIVFVVFMFVSSVLRFVWLDALLAGQFHIRAGWRFWRHEGVRLFGWQLLFGMVSTGGTLALIAIPLWAAWKKGILTDLPRHLPEFFAGAAVTLLAIAGLALISFFIGTFIHDFVVPTMRYQRAGFLSAWQTAWDHVGATPGSLALYYLFKVVLLIAASIVVGIVSIFVFLIVLLPLLLIGVIAVLLGALIAAGLGPVGVAILITLGVLFGLAFGFGLAYLNTVVTLPVTVFMQYYGLYYFGSRYHPLGAQLVPELPPAPVAPPLPPLVPPPTEPGPALA</sequence>
<feature type="transmembrane region" description="Helical" evidence="1">
    <location>
        <begin position="31"/>
        <end position="53"/>
    </location>
</feature>
<evidence type="ECO:0000313" key="2">
    <source>
        <dbReference type="EMBL" id="MBI2678335.1"/>
    </source>
</evidence>
<dbReference type="Proteomes" id="UP000779809">
    <property type="component" value="Unassembled WGS sequence"/>
</dbReference>
<keyword evidence="1" id="KW-0472">Membrane</keyword>
<feature type="transmembrane region" description="Helical" evidence="1">
    <location>
        <begin position="148"/>
        <end position="170"/>
    </location>
</feature>
<dbReference type="EMBL" id="JACPNR010000006">
    <property type="protein sequence ID" value="MBI2678335.1"/>
    <property type="molecule type" value="Genomic_DNA"/>
</dbReference>
<dbReference type="Pfam" id="PF24400">
    <property type="entry name" value="DUF7544"/>
    <property type="match status" value="1"/>
</dbReference>
<comment type="caution">
    <text evidence="2">The sequence shown here is derived from an EMBL/GenBank/DDBJ whole genome shotgun (WGS) entry which is preliminary data.</text>
</comment>
<evidence type="ECO:0000313" key="3">
    <source>
        <dbReference type="Proteomes" id="UP000779809"/>
    </source>
</evidence>
<proteinExistence type="predicted"/>
<gene>
    <name evidence="2" type="ORF">HYX28_06105</name>
</gene>
<dbReference type="AlphaFoldDB" id="A0A932A7V7"/>
<accession>A0A932A7V7</accession>
<feature type="transmembrane region" description="Helical" evidence="1">
    <location>
        <begin position="281"/>
        <end position="312"/>
    </location>
</feature>
<name>A0A932A7V7_9BACT</name>
<organism evidence="2 3">
    <name type="scientific">Candidatus Korobacter versatilis</name>
    <dbReference type="NCBI Taxonomy" id="658062"/>
    <lineage>
        <taxon>Bacteria</taxon>
        <taxon>Pseudomonadati</taxon>
        <taxon>Acidobacteriota</taxon>
        <taxon>Terriglobia</taxon>
        <taxon>Terriglobales</taxon>
        <taxon>Candidatus Korobacteraceae</taxon>
        <taxon>Candidatus Korobacter</taxon>
    </lineage>
</organism>
<evidence type="ECO:0008006" key="4">
    <source>
        <dbReference type="Google" id="ProtNLM"/>
    </source>
</evidence>
<reference evidence="2" key="1">
    <citation type="submission" date="2020-07" db="EMBL/GenBank/DDBJ databases">
        <title>Huge and variable diversity of episymbiotic CPR bacteria and DPANN archaea in groundwater ecosystems.</title>
        <authorList>
            <person name="He C.Y."/>
            <person name="Keren R."/>
            <person name="Whittaker M."/>
            <person name="Farag I.F."/>
            <person name="Doudna J."/>
            <person name="Cate J.H.D."/>
            <person name="Banfield J.F."/>
        </authorList>
    </citation>
    <scope>NUCLEOTIDE SEQUENCE</scope>
    <source>
        <strain evidence="2">NC_groundwater_580_Pr5_B-0.1um_64_19</strain>
    </source>
</reference>